<organism evidence="2 3">
    <name type="scientific">Alternaria dauci</name>
    <dbReference type="NCBI Taxonomy" id="48095"/>
    <lineage>
        <taxon>Eukaryota</taxon>
        <taxon>Fungi</taxon>
        <taxon>Dikarya</taxon>
        <taxon>Ascomycota</taxon>
        <taxon>Pezizomycotina</taxon>
        <taxon>Dothideomycetes</taxon>
        <taxon>Pleosporomycetidae</taxon>
        <taxon>Pleosporales</taxon>
        <taxon>Pleosporineae</taxon>
        <taxon>Pleosporaceae</taxon>
        <taxon>Alternaria</taxon>
        <taxon>Alternaria sect. Porri</taxon>
    </lineage>
</organism>
<feature type="compositionally biased region" description="Acidic residues" evidence="1">
    <location>
        <begin position="129"/>
        <end position="143"/>
    </location>
</feature>
<feature type="region of interest" description="Disordered" evidence="1">
    <location>
        <begin position="90"/>
        <end position="203"/>
    </location>
</feature>
<feature type="compositionally biased region" description="Basic and acidic residues" evidence="1">
    <location>
        <begin position="158"/>
        <end position="173"/>
    </location>
</feature>
<reference evidence="2 3" key="1">
    <citation type="submission" date="2024-09" db="EMBL/GenBank/DDBJ databases">
        <title>T2T genomes of carrot and Alternaria dauci and their utility for understanding host-pathogen interaction during carrot leaf blight disease.</title>
        <authorList>
            <person name="Liu W."/>
            <person name="Xu S."/>
            <person name="Ou C."/>
            <person name="Liu X."/>
            <person name="Zhuang F."/>
            <person name="Deng X.W."/>
        </authorList>
    </citation>
    <scope>NUCLEOTIDE SEQUENCE [LARGE SCALE GENOMIC DNA]</scope>
    <source>
        <strain evidence="2 3">A2016</strain>
    </source>
</reference>
<sequence>MAAAAHTVPGLELSTVDDMDLHSDDDGGLDFNDGDIELDLDPPPSHVHDDEMSMNDAASANGLEAEAGLGEQDDFMVDQEDVIEEDYSYHEDDGVIVVDQPEPPTSQPVPVNSPPNPVNLPPVQTNESNQDDDLIDYSEEEGDDYHNPELRSPWLRQESYHSEAQDEQTKDMTEQQDEIPADLQALLSMPANTKSPSLPVQAGSLVDHSSYDQAADERVHSPLPQAVDDDDEEGGQNDDGDGDGDGGVMLPGQGEHADDETQNHDSAHPSYDQEASFEGNKDQDPESFDFPSVTVNYQGQEIWLFKQHDYDNSGEWLIQDTSLAKASLSDLFQACRLSLGEDVSGETEIGFKFEHLQNLEIFEDNTACVAVSLERLVGYYHALHAQDGNDAPDSFYISLMFRPRFATLLSDIAKYADQGSGYTAFEAAVIAGETHFAGMIGGASSDEPTEWGAQEQEQEFDEQQVEQENAEAPEFANGEAQPQEYNDEGGRGEEESNQETREDEGVEVHGDEHTPAEHDSYHSPDHSEEKREPYTYEEESVKDTKEEEVEVEHSSHEEQEPTADEDHNSQAANSIDIFANPQGEVDQPNQESPKPSEETDAEAEARRLQEQEDFVDYSDDEDEPAVNTKAAEGVPATDLSPSSATVQGDESVNADEHGSVAGSTGHSDKASDKASENDEALNEEPRVEVENDEPESNDSNEASFQDGVQIVDEHESFQDLHAAATDEHATDAYDGDINQDFANYEYQDFDGQPELDFMNGEEFNTAGAETADGNDLAGTNDVLDLENNPEWDADQELAQGDPEKTANAHDHADTQDEEDGVAGQTSYATSSAADPATASSSNAQEVSPQGQKRSIDEAGHGEDIAPDSIDVKRTRV</sequence>
<feature type="region of interest" description="Disordered" evidence="1">
    <location>
        <begin position="439"/>
        <end position="734"/>
    </location>
</feature>
<dbReference type="Pfam" id="PF10336">
    <property type="entry name" value="DUF2420"/>
    <property type="match status" value="1"/>
</dbReference>
<name>A0ABR3UX74_9PLEO</name>
<feature type="compositionally biased region" description="Basic and acidic residues" evidence="1">
    <location>
        <begin position="853"/>
        <end position="876"/>
    </location>
</feature>
<feature type="region of interest" description="Disordered" evidence="1">
    <location>
        <begin position="751"/>
        <end position="876"/>
    </location>
</feature>
<comment type="caution">
    <text evidence="2">The sequence shown here is derived from an EMBL/GenBank/DDBJ whole genome shotgun (WGS) entry which is preliminary data.</text>
</comment>
<feature type="compositionally biased region" description="Basic and acidic residues" evidence="1">
    <location>
        <begin position="666"/>
        <end position="676"/>
    </location>
</feature>
<keyword evidence="3" id="KW-1185">Reference proteome</keyword>
<feature type="compositionally biased region" description="Acidic residues" evidence="1">
    <location>
        <begin position="26"/>
        <end position="40"/>
    </location>
</feature>
<evidence type="ECO:0000256" key="1">
    <source>
        <dbReference type="SAM" id="MobiDB-lite"/>
    </source>
</evidence>
<feature type="compositionally biased region" description="Basic and acidic residues" evidence="1">
    <location>
        <begin position="255"/>
        <end position="267"/>
    </location>
</feature>
<dbReference type="RefSeq" id="XP_069311533.1">
    <property type="nucleotide sequence ID" value="XM_069446565.1"/>
</dbReference>
<feature type="compositionally biased region" description="Basic and acidic residues" evidence="1">
    <location>
        <begin position="506"/>
        <end position="568"/>
    </location>
</feature>
<proteinExistence type="predicted"/>
<feature type="compositionally biased region" description="Pro residues" evidence="1">
    <location>
        <begin position="101"/>
        <end position="120"/>
    </location>
</feature>
<feature type="compositionally biased region" description="Acidic residues" evidence="1">
    <location>
        <begin position="227"/>
        <end position="244"/>
    </location>
</feature>
<dbReference type="EMBL" id="JBHGVX010000001">
    <property type="protein sequence ID" value="KAL1800949.1"/>
    <property type="molecule type" value="Genomic_DNA"/>
</dbReference>
<feature type="compositionally biased region" description="Acidic residues" evidence="1">
    <location>
        <begin position="456"/>
        <end position="471"/>
    </location>
</feature>
<protein>
    <submittedName>
        <fullName evidence="2">Uncharacterized protein</fullName>
    </submittedName>
</protein>
<feature type="compositionally biased region" description="Basic and acidic residues" evidence="1">
    <location>
        <begin position="801"/>
        <end position="814"/>
    </location>
</feature>
<feature type="region of interest" description="Disordered" evidence="1">
    <location>
        <begin position="222"/>
        <end position="291"/>
    </location>
</feature>
<evidence type="ECO:0000313" key="3">
    <source>
        <dbReference type="Proteomes" id="UP001578633"/>
    </source>
</evidence>
<feature type="compositionally biased region" description="Acidic residues" evidence="1">
    <location>
        <begin position="611"/>
        <end position="624"/>
    </location>
</feature>
<feature type="compositionally biased region" description="Polar residues" evidence="1">
    <location>
        <begin position="639"/>
        <end position="650"/>
    </location>
</feature>
<feature type="compositionally biased region" description="Acidic residues" evidence="1">
    <location>
        <begin position="783"/>
        <end position="795"/>
    </location>
</feature>
<dbReference type="GeneID" id="96081613"/>
<gene>
    <name evidence="2" type="ORF">ACET3X_001291</name>
</gene>
<dbReference type="Proteomes" id="UP001578633">
    <property type="component" value="Chromosome 1"/>
</dbReference>
<accession>A0ABR3UX74</accession>
<evidence type="ECO:0000313" key="2">
    <source>
        <dbReference type="EMBL" id="KAL1800949.1"/>
    </source>
</evidence>
<feature type="region of interest" description="Disordered" evidence="1">
    <location>
        <begin position="1"/>
        <end position="71"/>
    </location>
</feature>
<dbReference type="InterPro" id="IPR018822">
    <property type="entry name" value="UPF0646"/>
</dbReference>
<feature type="compositionally biased region" description="Low complexity" evidence="1">
    <location>
        <begin position="825"/>
        <end position="843"/>
    </location>
</feature>
<feature type="compositionally biased region" description="Basic and acidic residues" evidence="1">
    <location>
        <begin position="488"/>
        <end position="500"/>
    </location>
</feature>
<feature type="compositionally biased region" description="Basic and acidic residues" evidence="1">
    <location>
        <begin position="711"/>
        <end position="731"/>
    </location>
</feature>